<dbReference type="GeneID" id="84652206"/>
<accession>A0ABR8RKA2</accession>
<keyword evidence="3" id="KW-1185">Reference proteome</keyword>
<dbReference type="Pfam" id="PF03848">
    <property type="entry name" value="TehB"/>
    <property type="match status" value="1"/>
</dbReference>
<dbReference type="InterPro" id="IPR004537">
    <property type="entry name" value="Tellurite-R_MeTrfase_TehB"/>
</dbReference>
<feature type="domain" description="Tellurite resistance methyltransferase TehB-like" evidence="1">
    <location>
        <begin position="7"/>
        <end position="182"/>
    </location>
</feature>
<dbReference type="EC" id="2.1.1.265" evidence="2"/>
<organism evidence="2 3">
    <name type="scientific">Psychrobacter communis</name>
    <dbReference type="NCBI Taxonomy" id="2762238"/>
    <lineage>
        <taxon>Bacteria</taxon>
        <taxon>Pseudomonadati</taxon>
        <taxon>Pseudomonadota</taxon>
        <taxon>Gammaproteobacteria</taxon>
        <taxon>Moraxellales</taxon>
        <taxon>Moraxellaceae</taxon>
        <taxon>Psychrobacter</taxon>
    </lineage>
</organism>
<dbReference type="CDD" id="cd02440">
    <property type="entry name" value="AdoMet_MTases"/>
    <property type="match status" value="1"/>
</dbReference>
<dbReference type="EMBL" id="JACSQR010000027">
    <property type="protein sequence ID" value="MBD7948225.1"/>
    <property type="molecule type" value="Genomic_DNA"/>
</dbReference>
<keyword evidence="2" id="KW-0808">Transferase</keyword>
<dbReference type="Gene3D" id="3.40.50.150">
    <property type="entry name" value="Vaccinia Virus protein VP39"/>
    <property type="match status" value="1"/>
</dbReference>
<dbReference type="InterPro" id="IPR029063">
    <property type="entry name" value="SAM-dependent_MTases_sf"/>
</dbReference>
<evidence type="ECO:0000259" key="1">
    <source>
        <dbReference type="Pfam" id="PF03848"/>
    </source>
</evidence>
<dbReference type="SUPFAM" id="SSF53335">
    <property type="entry name" value="S-adenosyl-L-methionine-dependent methyltransferases"/>
    <property type="match status" value="1"/>
</dbReference>
<evidence type="ECO:0000313" key="3">
    <source>
        <dbReference type="Proteomes" id="UP000606724"/>
    </source>
</evidence>
<dbReference type="GO" id="GO:0008168">
    <property type="term" value="F:methyltransferase activity"/>
    <property type="evidence" value="ECO:0007669"/>
    <property type="project" value="UniProtKB-KW"/>
</dbReference>
<sequence>MTVDLNSRYGLNPAHSEVVEACQIIEPCAALDMGCSNGRNALYLNQLGFNVTAIDANPSAINMLQDIVEQEGLTNLKAEVYDINRASLDADYGFISCTVTLMFLDPARVDAVIADMQAHTLAGGYNLIVCAMNTQAYPCPVNFPFTLNEGQLRDMYQGWELIKYNEDVGTMHNGAQLQFTTMLARKPS</sequence>
<proteinExistence type="predicted"/>
<comment type="caution">
    <text evidence="2">The sequence shown here is derived from an EMBL/GenBank/DDBJ whole genome shotgun (WGS) entry which is preliminary data.</text>
</comment>
<dbReference type="RefSeq" id="WP_191692090.1">
    <property type="nucleotide sequence ID" value="NZ_JACSQR010000027.1"/>
</dbReference>
<dbReference type="GO" id="GO:0032259">
    <property type="term" value="P:methylation"/>
    <property type="evidence" value="ECO:0007669"/>
    <property type="project" value="UniProtKB-KW"/>
</dbReference>
<dbReference type="NCBIfam" id="TIGR00477">
    <property type="entry name" value="tehB"/>
    <property type="match status" value="1"/>
</dbReference>
<evidence type="ECO:0000313" key="2">
    <source>
        <dbReference type="EMBL" id="MBD7948225.1"/>
    </source>
</evidence>
<dbReference type="InterPro" id="IPR015985">
    <property type="entry name" value="TehB-like_dom"/>
</dbReference>
<name>A0ABR8RKA2_9GAMM</name>
<reference evidence="2 3" key="1">
    <citation type="submission" date="2020-08" db="EMBL/GenBank/DDBJ databases">
        <title>A Genomic Blueprint of the Chicken Gut Microbiome.</title>
        <authorList>
            <person name="Gilroy R."/>
            <person name="Ravi A."/>
            <person name="Getino M."/>
            <person name="Pursley I."/>
            <person name="Horton D.L."/>
            <person name="Alikhan N.-F."/>
            <person name="Baker D."/>
            <person name="Gharbi K."/>
            <person name="Hall N."/>
            <person name="Watson M."/>
            <person name="Adriaenssens E.M."/>
            <person name="Foster-Nyarko E."/>
            <person name="Jarju S."/>
            <person name="Secka A."/>
            <person name="Antonio M."/>
            <person name="Oren A."/>
            <person name="Chaudhuri R."/>
            <person name="La Ragione R.M."/>
            <person name="Hildebrand F."/>
            <person name="Pallen M.J."/>
        </authorList>
    </citation>
    <scope>NUCLEOTIDE SEQUENCE [LARGE SCALE GENOMIC DNA]</scope>
    <source>
        <strain evidence="2 3">Sa4CVA2</strain>
    </source>
</reference>
<gene>
    <name evidence="2" type="primary">tehB</name>
    <name evidence="2" type="ORF">H9653_09385</name>
</gene>
<keyword evidence="2" id="KW-0489">Methyltransferase</keyword>
<dbReference type="Proteomes" id="UP000606724">
    <property type="component" value="Unassembled WGS sequence"/>
</dbReference>
<protein>
    <submittedName>
        <fullName evidence="2">Tellurite resistance methyltransferase TehB</fullName>
        <ecNumber evidence="2">2.1.1.265</ecNumber>
    </submittedName>
</protein>
<dbReference type="NCBIfam" id="NF008405">
    <property type="entry name" value="PRK11207.1"/>
    <property type="match status" value="1"/>
</dbReference>